<dbReference type="Proteomes" id="UP000000719">
    <property type="component" value="Chromosome"/>
</dbReference>
<dbReference type="AlphaFoldDB" id="B8CYE4"/>
<dbReference type="eggNOG" id="COG2607">
    <property type="taxonomic scope" value="Bacteria"/>
</dbReference>
<dbReference type="InterPro" id="IPR008533">
    <property type="entry name" value="DUF815"/>
</dbReference>
<dbReference type="PROSITE" id="PS51450">
    <property type="entry name" value="LRR"/>
    <property type="match status" value="1"/>
</dbReference>
<evidence type="ECO:0000313" key="2">
    <source>
        <dbReference type="Proteomes" id="UP000000719"/>
    </source>
</evidence>
<name>B8CYE4_HALOH</name>
<dbReference type="STRING" id="373903.Hore_15640"/>
<sequence>MALDDLQYLADKFNKLVIYRDLFQDKVIKNIINLMASKNTDKENYKYNFYDLCYNLIKFAETHNVKGDVWRNYLIWRVMAATNIFTISAEKYGTVLKTSLYHLVEYDLKIIKEIYDKVGIKQIARFSGTGADILEELSGYCPARDRDNFNPLASWFDKILASFEGKSCDEILSSLIDFHYKNGAAPFNQWVAFRWKDGRFAGVRDHDPITFKDLIGYKKQKERLIKNTLNFLEGKLANNVLLFGDSGTGKSSSVKALVNKFAGRGLRLLEISKNQIKDIPDIVNNLKRRGLHFIIFLDDLSFEDFETDYKYLKAVMEGGIEVKPDNVLFYATSNRRHLVKEKWSDRDSNEVHGGEVLQEKLSLSERFGITITFPSPDRMEYLAIVKKMASRYSIPLGEDELEERALQWEMWHNGRSGRTARQFINHLLGEVRGRVN</sequence>
<dbReference type="SUPFAM" id="SSF52540">
    <property type="entry name" value="P-loop containing nucleoside triphosphate hydrolases"/>
    <property type="match status" value="1"/>
</dbReference>
<dbReference type="Gene3D" id="3.40.50.300">
    <property type="entry name" value="P-loop containing nucleotide triphosphate hydrolases"/>
    <property type="match status" value="1"/>
</dbReference>
<dbReference type="PANTHER" id="PTHR42935:SF1">
    <property type="entry name" value="SLR0930 PROTEIN"/>
    <property type="match status" value="1"/>
</dbReference>
<dbReference type="HOGENOM" id="CLU_039512_1_1_9"/>
<accession>B8CYE4</accession>
<dbReference type="KEGG" id="hor:Hore_15640"/>
<protein>
    <submittedName>
        <fullName evidence="1">Predicted ATPase (AAA+ superfamily)</fullName>
    </submittedName>
</protein>
<dbReference type="InterPro" id="IPR001611">
    <property type="entry name" value="Leu-rich_rpt"/>
</dbReference>
<dbReference type="OrthoDB" id="9812140at2"/>
<dbReference type="PANTHER" id="PTHR42935">
    <property type="entry name" value="SLR0930 PROTEIN"/>
    <property type="match status" value="1"/>
</dbReference>
<organism evidence="1 2">
    <name type="scientific">Halothermothrix orenii (strain H 168 / OCM 544 / DSM 9562)</name>
    <dbReference type="NCBI Taxonomy" id="373903"/>
    <lineage>
        <taxon>Bacteria</taxon>
        <taxon>Bacillati</taxon>
        <taxon>Bacillota</taxon>
        <taxon>Clostridia</taxon>
        <taxon>Halanaerobiales</taxon>
        <taxon>Halothermotrichaceae</taxon>
        <taxon>Halothermothrix</taxon>
    </lineage>
</organism>
<dbReference type="RefSeq" id="WP_012636496.1">
    <property type="nucleotide sequence ID" value="NC_011899.1"/>
</dbReference>
<dbReference type="Pfam" id="PF05673">
    <property type="entry name" value="DUF815"/>
    <property type="match status" value="1"/>
</dbReference>
<proteinExistence type="predicted"/>
<keyword evidence="2" id="KW-1185">Reference proteome</keyword>
<gene>
    <name evidence="1" type="ordered locus">Hore_15640</name>
</gene>
<reference evidence="1 2" key="1">
    <citation type="journal article" date="2009" name="PLoS ONE">
        <title>Genome analysis of the anaerobic thermohalophilic bacterium Halothermothrix orenii.</title>
        <authorList>
            <person name="Mavromatis K."/>
            <person name="Ivanova N."/>
            <person name="Anderson I."/>
            <person name="Lykidis A."/>
            <person name="Hooper S.D."/>
            <person name="Sun H."/>
            <person name="Kunin V."/>
            <person name="Lapidus A."/>
            <person name="Hugenholtz P."/>
            <person name="Patel B."/>
            <person name="Kyrpides N.C."/>
        </authorList>
    </citation>
    <scope>NUCLEOTIDE SEQUENCE [LARGE SCALE GENOMIC DNA]</scope>
    <source>
        <strain evidence="2">H 168 / OCM 544 / DSM 9562</strain>
    </source>
</reference>
<dbReference type="InterPro" id="IPR027417">
    <property type="entry name" value="P-loop_NTPase"/>
</dbReference>
<dbReference type="EMBL" id="CP001098">
    <property type="protein sequence ID" value="ACL70313.1"/>
    <property type="molecule type" value="Genomic_DNA"/>
</dbReference>
<evidence type="ECO:0000313" key="1">
    <source>
        <dbReference type="EMBL" id="ACL70313.1"/>
    </source>
</evidence>
<dbReference type="CDD" id="cd00009">
    <property type="entry name" value="AAA"/>
    <property type="match status" value="1"/>
</dbReference>